<dbReference type="RefSeq" id="WP_148457880.1">
    <property type="nucleotide sequence ID" value="NZ_VSDO01000006.1"/>
</dbReference>
<protein>
    <submittedName>
        <fullName evidence="2">Uncharacterized protein</fullName>
    </submittedName>
</protein>
<reference evidence="2 3" key="1">
    <citation type="submission" date="2019-08" db="EMBL/GenBank/DDBJ databases">
        <title>Genome sequencing of Paenibacillus faecis DSM 23593(T).</title>
        <authorList>
            <person name="Kook J.-K."/>
            <person name="Park S.-N."/>
            <person name="Lim Y.K."/>
        </authorList>
    </citation>
    <scope>NUCLEOTIDE SEQUENCE [LARGE SCALE GENOMIC DNA]</scope>
    <source>
        <strain evidence="2 3">DSM 23593</strain>
    </source>
</reference>
<sequence length="119" mass="14127">MKDILLWVGLFLIIVILGWLNQKQRLSGKVKAAYAQLRALNARTREDCSSDEDLALWEANLQELEKHPNEYNKLDEEIRLREAFVLYLERHYPEDIRLEKLREAAAFQKDSVWGMKIKR</sequence>
<accession>A0A5D0CKV5</accession>
<evidence type="ECO:0000313" key="2">
    <source>
        <dbReference type="EMBL" id="TYA10312.1"/>
    </source>
</evidence>
<dbReference type="Proteomes" id="UP000325218">
    <property type="component" value="Unassembled WGS sequence"/>
</dbReference>
<keyword evidence="1" id="KW-1133">Transmembrane helix</keyword>
<dbReference type="OrthoDB" id="2654957at2"/>
<dbReference type="EMBL" id="VSDO01000006">
    <property type="protein sequence ID" value="TYA10312.1"/>
    <property type="molecule type" value="Genomic_DNA"/>
</dbReference>
<name>A0A5D0CKV5_9BACL</name>
<dbReference type="AlphaFoldDB" id="A0A5D0CKV5"/>
<evidence type="ECO:0000313" key="3">
    <source>
        <dbReference type="Proteomes" id="UP000325218"/>
    </source>
</evidence>
<gene>
    <name evidence="2" type="ORF">FRY98_27430</name>
</gene>
<proteinExistence type="predicted"/>
<keyword evidence="1" id="KW-0812">Transmembrane</keyword>
<feature type="transmembrane region" description="Helical" evidence="1">
    <location>
        <begin position="6"/>
        <end position="22"/>
    </location>
</feature>
<evidence type="ECO:0000256" key="1">
    <source>
        <dbReference type="SAM" id="Phobius"/>
    </source>
</evidence>
<keyword evidence="1" id="KW-0472">Membrane</keyword>
<organism evidence="2 3">
    <name type="scientific">Paenibacillus faecis</name>
    <dbReference type="NCBI Taxonomy" id="862114"/>
    <lineage>
        <taxon>Bacteria</taxon>
        <taxon>Bacillati</taxon>
        <taxon>Bacillota</taxon>
        <taxon>Bacilli</taxon>
        <taxon>Bacillales</taxon>
        <taxon>Paenibacillaceae</taxon>
        <taxon>Paenibacillus</taxon>
    </lineage>
</organism>
<comment type="caution">
    <text evidence="2">The sequence shown here is derived from an EMBL/GenBank/DDBJ whole genome shotgun (WGS) entry which is preliminary data.</text>
</comment>
<keyword evidence="3" id="KW-1185">Reference proteome</keyword>